<dbReference type="Proteomes" id="UP000314294">
    <property type="component" value="Unassembled WGS sequence"/>
</dbReference>
<comment type="caution">
    <text evidence="1">The sequence shown here is derived from an EMBL/GenBank/DDBJ whole genome shotgun (WGS) entry which is preliminary data.</text>
</comment>
<evidence type="ECO:0000313" key="1">
    <source>
        <dbReference type="EMBL" id="TNN72814.1"/>
    </source>
</evidence>
<accession>A0A4Z2I666</accession>
<evidence type="ECO:0000313" key="2">
    <source>
        <dbReference type="Proteomes" id="UP000314294"/>
    </source>
</evidence>
<sequence>MQIINPTDDKKKCPAILSPKSYSNAASVAKRGRHTGVISAANAVLKSLVERNRRERGTSVEINRGGALPPPFDRLTERAACVDKHGFGVQ</sequence>
<protein>
    <submittedName>
        <fullName evidence="1">Uncharacterized protein</fullName>
    </submittedName>
</protein>
<dbReference type="EMBL" id="SRLO01000132">
    <property type="protein sequence ID" value="TNN72814.1"/>
    <property type="molecule type" value="Genomic_DNA"/>
</dbReference>
<organism evidence="1 2">
    <name type="scientific">Liparis tanakae</name>
    <name type="common">Tanaka's snailfish</name>
    <dbReference type="NCBI Taxonomy" id="230148"/>
    <lineage>
        <taxon>Eukaryota</taxon>
        <taxon>Metazoa</taxon>
        <taxon>Chordata</taxon>
        <taxon>Craniata</taxon>
        <taxon>Vertebrata</taxon>
        <taxon>Euteleostomi</taxon>
        <taxon>Actinopterygii</taxon>
        <taxon>Neopterygii</taxon>
        <taxon>Teleostei</taxon>
        <taxon>Neoteleostei</taxon>
        <taxon>Acanthomorphata</taxon>
        <taxon>Eupercaria</taxon>
        <taxon>Perciformes</taxon>
        <taxon>Cottioidei</taxon>
        <taxon>Cottales</taxon>
        <taxon>Liparidae</taxon>
        <taxon>Liparis</taxon>
    </lineage>
</organism>
<reference evidence="1 2" key="1">
    <citation type="submission" date="2019-03" db="EMBL/GenBank/DDBJ databases">
        <title>First draft genome of Liparis tanakae, snailfish: a comprehensive survey of snailfish specific genes.</title>
        <authorList>
            <person name="Kim W."/>
            <person name="Song I."/>
            <person name="Jeong J.-H."/>
            <person name="Kim D."/>
            <person name="Kim S."/>
            <person name="Ryu S."/>
            <person name="Song J.Y."/>
            <person name="Lee S.K."/>
        </authorList>
    </citation>
    <scope>NUCLEOTIDE SEQUENCE [LARGE SCALE GENOMIC DNA]</scope>
    <source>
        <tissue evidence="1">Muscle</tissue>
    </source>
</reference>
<gene>
    <name evidence="1" type="ORF">EYF80_016925</name>
</gene>
<dbReference type="AlphaFoldDB" id="A0A4Z2I666"/>
<keyword evidence="2" id="KW-1185">Reference proteome</keyword>
<proteinExistence type="predicted"/>
<name>A0A4Z2I666_9TELE</name>